<dbReference type="Proteomes" id="UP000016843">
    <property type="component" value="Unassembled WGS sequence"/>
</dbReference>
<proteinExistence type="predicted"/>
<protein>
    <submittedName>
        <fullName evidence="1">Uncharacterized protein</fullName>
    </submittedName>
</protein>
<name>U5C5I1_9BACT</name>
<sequence length="38" mass="4533">MIPWGNLETSRINPLWFSQEPEMNKKSLPKEAFFIHCL</sequence>
<reference evidence="1 2" key="1">
    <citation type="journal article" date="2013" name="Genome Announc.">
        <title>Draft Genome Sequence of the Psychrophilic and Alkaliphilic Rhodonellum psychrophilum Strain GCM71T.</title>
        <authorList>
            <person name="Hauptmann A.L."/>
            <person name="Glaring M.A."/>
            <person name="Hallin P.F."/>
            <person name="Prieme A."/>
            <person name="Stougaard P."/>
        </authorList>
    </citation>
    <scope>NUCLEOTIDE SEQUENCE [LARGE SCALE GENOMIC DNA]</scope>
    <source>
        <strain evidence="1 2">GCM71</strain>
    </source>
</reference>
<dbReference type="AlphaFoldDB" id="U5C5I1"/>
<keyword evidence="2" id="KW-1185">Reference proteome</keyword>
<accession>U5C5I1</accession>
<evidence type="ECO:0000313" key="1">
    <source>
        <dbReference type="EMBL" id="ERM83447.1"/>
    </source>
</evidence>
<gene>
    <name evidence="1" type="ORF">P872_03445</name>
</gene>
<comment type="caution">
    <text evidence="1">The sequence shown here is derived from an EMBL/GenBank/DDBJ whole genome shotgun (WGS) entry which is preliminary data.</text>
</comment>
<evidence type="ECO:0000313" key="2">
    <source>
        <dbReference type="Proteomes" id="UP000016843"/>
    </source>
</evidence>
<organism evidence="1 2">
    <name type="scientific">Rhodonellum psychrophilum GCM71 = DSM 17998</name>
    <dbReference type="NCBI Taxonomy" id="1123057"/>
    <lineage>
        <taxon>Bacteria</taxon>
        <taxon>Pseudomonadati</taxon>
        <taxon>Bacteroidota</taxon>
        <taxon>Cytophagia</taxon>
        <taxon>Cytophagales</taxon>
        <taxon>Cytophagaceae</taxon>
        <taxon>Rhodonellum</taxon>
    </lineage>
</organism>
<dbReference type="EMBL" id="AWXR01000013">
    <property type="protein sequence ID" value="ERM83447.1"/>
    <property type="molecule type" value="Genomic_DNA"/>
</dbReference>